<protein>
    <submittedName>
        <fullName evidence="2">Uncharacterized protein</fullName>
    </submittedName>
</protein>
<accession>A0AAV8SG78</accession>
<dbReference type="GO" id="GO:0003735">
    <property type="term" value="F:structural constituent of ribosome"/>
    <property type="evidence" value="ECO:0007669"/>
    <property type="project" value="InterPro"/>
</dbReference>
<sequence length="73" mass="8646">MDVPKEIFLKDYKLPDYYFDMSAIVQVDAAPFKQWYLQHYGVDIDRKKKTTAPTKKEEEVGNCLDPAPKRHRQ</sequence>
<comment type="caution">
    <text evidence="2">The sequence shown here is derived from an EMBL/GenBank/DDBJ whole genome shotgun (WGS) entry which is preliminary data.</text>
</comment>
<dbReference type="AlphaFoldDB" id="A0AAV8SG78"/>
<evidence type="ECO:0000313" key="2">
    <source>
        <dbReference type="EMBL" id="KAJ8751195.1"/>
    </source>
</evidence>
<dbReference type="GO" id="GO:0005840">
    <property type="term" value="C:ribosome"/>
    <property type="evidence" value="ECO:0007669"/>
    <property type="project" value="InterPro"/>
</dbReference>
<dbReference type="GO" id="GO:0006412">
    <property type="term" value="P:translation"/>
    <property type="evidence" value="ECO:0007669"/>
    <property type="project" value="InterPro"/>
</dbReference>
<name>A0AAV8SG78_9ROSI</name>
<organism evidence="2 3">
    <name type="scientific">Erythroxylum novogranatense</name>
    <dbReference type="NCBI Taxonomy" id="1862640"/>
    <lineage>
        <taxon>Eukaryota</taxon>
        <taxon>Viridiplantae</taxon>
        <taxon>Streptophyta</taxon>
        <taxon>Embryophyta</taxon>
        <taxon>Tracheophyta</taxon>
        <taxon>Spermatophyta</taxon>
        <taxon>Magnoliopsida</taxon>
        <taxon>eudicotyledons</taxon>
        <taxon>Gunneridae</taxon>
        <taxon>Pentapetalae</taxon>
        <taxon>rosids</taxon>
        <taxon>fabids</taxon>
        <taxon>Malpighiales</taxon>
        <taxon>Erythroxylaceae</taxon>
        <taxon>Erythroxylum</taxon>
    </lineage>
</organism>
<reference evidence="2 3" key="1">
    <citation type="submission" date="2021-09" db="EMBL/GenBank/DDBJ databases">
        <title>Genomic insights and catalytic innovation underlie evolution of tropane alkaloids biosynthesis.</title>
        <authorList>
            <person name="Wang Y.-J."/>
            <person name="Tian T."/>
            <person name="Huang J.-P."/>
            <person name="Huang S.-X."/>
        </authorList>
    </citation>
    <scope>NUCLEOTIDE SEQUENCE [LARGE SCALE GENOMIC DNA]</scope>
    <source>
        <strain evidence="2">KIB-2018</strain>
        <tissue evidence="2">Leaf</tissue>
    </source>
</reference>
<dbReference type="EMBL" id="JAIWQS010000011">
    <property type="protein sequence ID" value="KAJ8751195.1"/>
    <property type="molecule type" value="Genomic_DNA"/>
</dbReference>
<keyword evidence="3" id="KW-1185">Reference proteome</keyword>
<dbReference type="InterPro" id="IPR001047">
    <property type="entry name" value="Ribosomal_eS8"/>
</dbReference>
<dbReference type="PANTHER" id="PTHR10394">
    <property type="entry name" value="40S RIBOSOMAL PROTEIN S8"/>
    <property type="match status" value="1"/>
</dbReference>
<evidence type="ECO:0000256" key="1">
    <source>
        <dbReference type="SAM" id="MobiDB-lite"/>
    </source>
</evidence>
<feature type="region of interest" description="Disordered" evidence="1">
    <location>
        <begin position="48"/>
        <end position="73"/>
    </location>
</feature>
<evidence type="ECO:0000313" key="3">
    <source>
        <dbReference type="Proteomes" id="UP001159364"/>
    </source>
</evidence>
<dbReference type="Gene3D" id="1.10.168.20">
    <property type="entry name" value="Ribosomal protein S8e, subdomain"/>
    <property type="match status" value="1"/>
</dbReference>
<gene>
    <name evidence="2" type="ORF">K2173_016376</name>
</gene>
<dbReference type="Proteomes" id="UP001159364">
    <property type="component" value="Linkage Group LG11"/>
</dbReference>
<dbReference type="InterPro" id="IPR042563">
    <property type="entry name" value="Ribosomal_protein_eS8_euk"/>
</dbReference>
<proteinExistence type="predicted"/>